<comment type="caution">
    <text evidence="1">The sequence shown here is derived from an EMBL/GenBank/DDBJ whole genome shotgun (WGS) entry which is preliminary data.</text>
</comment>
<sequence>MHFEQRPRFWQQNKWVAKREQGGFIREITRTFYSLHRSLLGT</sequence>
<proteinExistence type="predicted"/>
<accession>A0A0C2VUN8</accession>
<protein>
    <submittedName>
        <fullName evidence="1">Uncharacterized protein</fullName>
    </submittedName>
</protein>
<dbReference type="EMBL" id="JXRP01000013">
    <property type="protein sequence ID" value="KIL48141.1"/>
    <property type="molecule type" value="Genomic_DNA"/>
</dbReference>
<evidence type="ECO:0000313" key="1">
    <source>
        <dbReference type="EMBL" id="KIL48141.1"/>
    </source>
</evidence>
<name>A0A0C2VUN8_9BACL</name>
<keyword evidence="2" id="KW-1185">Reference proteome</keyword>
<evidence type="ECO:0000313" key="2">
    <source>
        <dbReference type="Proteomes" id="UP000031938"/>
    </source>
</evidence>
<organism evidence="1 2">
    <name type="scientific">Jeotgalibacillus soli</name>
    <dbReference type="NCBI Taxonomy" id="889306"/>
    <lineage>
        <taxon>Bacteria</taxon>
        <taxon>Bacillati</taxon>
        <taxon>Bacillota</taxon>
        <taxon>Bacilli</taxon>
        <taxon>Bacillales</taxon>
        <taxon>Caryophanaceae</taxon>
        <taxon>Jeotgalibacillus</taxon>
    </lineage>
</organism>
<dbReference type="PATRIC" id="fig|889306.3.peg.1594"/>
<reference evidence="1 2" key="1">
    <citation type="submission" date="2015-01" db="EMBL/GenBank/DDBJ databases">
        <title>Genome sequencing of Jeotgalibacillus soli.</title>
        <authorList>
            <person name="Goh K.M."/>
            <person name="Chan K.-G."/>
            <person name="Yaakop A.S."/>
            <person name="Ee R."/>
            <person name="Gan H.M."/>
            <person name="Chan C.S."/>
        </authorList>
    </citation>
    <scope>NUCLEOTIDE SEQUENCE [LARGE SCALE GENOMIC DNA]</scope>
    <source>
        <strain evidence="1 2">P9</strain>
    </source>
</reference>
<dbReference type="STRING" id="889306.KP78_15880"/>
<gene>
    <name evidence="1" type="ORF">KP78_15880</name>
</gene>
<dbReference type="Proteomes" id="UP000031938">
    <property type="component" value="Unassembled WGS sequence"/>
</dbReference>
<dbReference type="AlphaFoldDB" id="A0A0C2VUN8"/>